<dbReference type="AlphaFoldDB" id="A0A1H9KFA4"/>
<feature type="transmembrane region" description="Helical" evidence="1">
    <location>
        <begin position="12"/>
        <end position="29"/>
    </location>
</feature>
<proteinExistence type="predicted"/>
<reference evidence="2 3" key="1">
    <citation type="submission" date="2016-10" db="EMBL/GenBank/DDBJ databases">
        <authorList>
            <person name="de Groot N.N."/>
        </authorList>
    </citation>
    <scope>NUCLEOTIDE SEQUENCE [LARGE SCALE GENOMIC DNA]</scope>
    <source>
        <strain evidence="2 3">DSM 21035</strain>
    </source>
</reference>
<gene>
    <name evidence="2" type="ORF">SAMN05421824_2728</name>
</gene>
<dbReference type="OrthoDB" id="6400719at2"/>
<dbReference type="RefSeq" id="WP_092580530.1">
    <property type="nucleotide sequence ID" value="NZ_FOFN01000004.1"/>
</dbReference>
<sequence length="109" mass="12307">MTQQDIQEGKGLSIVSYLGIIGIIIAYFMNNDKKNPFISFNVRQSLGLWIMFHLFAFVASSFDSWMITSSFYLCFTILVVYALINVVSGKTQSVPLVGDFFQRIFSNVG</sequence>
<evidence type="ECO:0000256" key="1">
    <source>
        <dbReference type="SAM" id="Phobius"/>
    </source>
</evidence>
<dbReference type="STRING" id="419940.SAMN05421824_2728"/>
<feature type="transmembrane region" description="Helical" evidence="1">
    <location>
        <begin position="65"/>
        <end position="84"/>
    </location>
</feature>
<dbReference type="Proteomes" id="UP000198999">
    <property type="component" value="Unassembled WGS sequence"/>
</dbReference>
<evidence type="ECO:0008006" key="4">
    <source>
        <dbReference type="Google" id="ProtNLM"/>
    </source>
</evidence>
<keyword evidence="1" id="KW-1133">Transmembrane helix</keyword>
<evidence type="ECO:0000313" key="3">
    <source>
        <dbReference type="Proteomes" id="UP000198999"/>
    </source>
</evidence>
<keyword evidence="1" id="KW-0472">Membrane</keyword>
<name>A0A1H9KFA4_9FLAO</name>
<protein>
    <recommendedName>
        <fullName evidence="4">Chloroplast import component protein (Tic20)</fullName>
    </recommendedName>
</protein>
<keyword evidence="1" id="KW-0812">Transmembrane</keyword>
<accession>A0A1H9KFA4</accession>
<dbReference type="EMBL" id="FOFN01000004">
    <property type="protein sequence ID" value="SEQ97739.1"/>
    <property type="molecule type" value="Genomic_DNA"/>
</dbReference>
<organism evidence="2 3">
    <name type="scientific">Hyunsoonleella jejuensis</name>
    <dbReference type="NCBI Taxonomy" id="419940"/>
    <lineage>
        <taxon>Bacteria</taxon>
        <taxon>Pseudomonadati</taxon>
        <taxon>Bacteroidota</taxon>
        <taxon>Flavobacteriia</taxon>
        <taxon>Flavobacteriales</taxon>
        <taxon>Flavobacteriaceae</taxon>
    </lineage>
</organism>
<evidence type="ECO:0000313" key="2">
    <source>
        <dbReference type="EMBL" id="SEQ97739.1"/>
    </source>
</evidence>
<keyword evidence="3" id="KW-1185">Reference proteome</keyword>